<dbReference type="Gene3D" id="2.60.40.10">
    <property type="entry name" value="Immunoglobulins"/>
    <property type="match status" value="1"/>
</dbReference>
<proteinExistence type="predicted"/>
<protein>
    <submittedName>
        <fullName evidence="1">Uncharacterized protein</fullName>
    </submittedName>
</protein>
<dbReference type="AlphaFoldDB" id="A0A402CZM1"/>
<reference evidence="1 2" key="1">
    <citation type="journal article" date="2019" name="Int. J. Syst. Evol. Microbiol.">
        <title>Capsulimonas corticalis gen. nov., sp. nov., an aerobic capsulated bacterium, of a novel bacterial order, Capsulimonadales ord. nov., of the class Armatimonadia of the phylum Armatimonadetes.</title>
        <authorList>
            <person name="Li J."/>
            <person name="Kudo C."/>
            <person name="Tonouchi A."/>
        </authorList>
    </citation>
    <scope>NUCLEOTIDE SEQUENCE [LARGE SCALE GENOMIC DNA]</scope>
    <source>
        <strain evidence="1 2">AX-7</strain>
    </source>
</reference>
<accession>A0A402CZM1</accession>
<keyword evidence="2" id="KW-1185">Reference proteome</keyword>
<dbReference type="InterPro" id="IPR013783">
    <property type="entry name" value="Ig-like_fold"/>
</dbReference>
<gene>
    <name evidence="1" type="ORF">CCAX7_59830</name>
</gene>
<name>A0A402CZM1_9BACT</name>
<evidence type="ECO:0000313" key="1">
    <source>
        <dbReference type="EMBL" id="BDI33932.1"/>
    </source>
</evidence>
<dbReference type="EMBL" id="AP025739">
    <property type="protein sequence ID" value="BDI33932.1"/>
    <property type="molecule type" value="Genomic_DNA"/>
</dbReference>
<evidence type="ECO:0000313" key="2">
    <source>
        <dbReference type="Proteomes" id="UP000287394"/>
    </source>
</evidence>
<organism evidence="1 2">
    <name type="scientific">Capsulimonas corticalis</name>
    <dbReference type="NCBI Taxonomy" id="2219043"/>
    <lineage>
        <taxon>Bacteria</taxon>
        <taxon>Bacillati</taxon>
        <taxon>Armatimonadota</taxon>
        <taxon>Armatimonadia</taxon>
        <taxon>Capsulimonadales</taxon>
        <taxon>Capsulimonadaceae</taxon>
        <taxon>Capsulimonas</taxon>
    </lineage>
</organism>
<sequence length="372" mass="38120">MWKGNHLDGYLSGISRIAKGAISYSVENENMNDLSFTNTVSFASVTAPSPPPSAPTYAAITANSVTLTNVPALSSGSIGTNAVVSTTGTVGYAGTYLLAGIYNGQNYYRFDATHYLWYNGSAWCLSSGLGAVPPPYYVFSSASVPPRNGWTNTSGSSPFPTVTFPSVDAATSVDVQRALDSAFTSSLVTFANVAPSTTYVDSTVVGGTTYYYRYDEVNSGGSAPGPYSSLITGMPTITKGGAAVIVPVTTAGAGPGNTQVFTLGVVQIVDANGVVVLATAGPSGAVTVNDITITKLSQTTTVEGNNFALYSLQIAADAPIAAGMGYALEEVMSVPPFGKAFGLFDVVSGGQENSAPSITGIFSITGIQSITF</sequence>
<dbReference type="KEGG" id="ccot:CCAX7_59830"/>
<dbReference type="Proteomes" id="UP000287394">
    <property type="component" value="Chromosome"/>
</dbReference>